<dbReference type="PROSITE" id="PS50001">
    <property type="entry name" value="SH2"/>
    <property type="match status" value="1"/>
</dbReference>
<evidence type="ECO:0000256" key="4">
    <source>
        <dbReference type="ARBA" id="ARBA00022771"/>
    </source>
</evidence>
<evidence type="ECO:0000256" key="7">
    <source>
        <dbReference type="ARBA" id="ARBA00023136"/>
    </source>
</evidence>
<keyword evidence="2" id="KW-0343">GTPase activation</keyword>
<dbReference type="InterPro" id="IPR008936">
    <property type="entry name" value="Rho_GTPase_activation_prot"/>
</dbReference>
<gene>
    <name evidence="15" type="primary">CHN1_3</name>
    <name evidence="15" type="ORF">B7P43_G13993</name>
</gene>
<dbReference type="PROSITE" id="PS50081">
    <property type="entry name" value="ZF_DAG_PE_2"/>
    <property type="match status" value="1"/>
</dbReference>
<protein>
    <recommendedName>
        <fullName evidence="8">Beta-chimaerin</fullName>
    </recommendedName>
    <alternativeName>
        <fullName evidence="9">Beta-chimerin</fullName>
    </alternativeName>
    <alternativeName>
        <fullName evidence="10">Rho GTPase-activating protein 3</fullName>
    </alternativeName>
</protein>
<keyword evidence="3" id="KW-0479">Metal-binding</keyword>
<evidence type="ECO:0000313" key="16">
    <source>
        <dbReference type="Proteomes" id="UP000235965"/>
    </source>
</evidence>
<evidence type="ECO:0000256" key="5">
    <source>
        <dbReference type="ARBA" id="ARBA00022833"/>
    </source>
</evidence>
<evidence type="ECO:0000256" key="11">
    <source>
        <dbReference type="PROSITE-ProRule" id="PRU00191"/>
    </source>
</evidence>
<organism evidence="15 16">
    <name type="scientific">Cryptotermes secundus</name>
    <dbReference type="NCBI Taxonomy" id="105785"/>
    <lineage>
        <taxon>Eukaryota</taxon>
        <taxon>Metazoa</taxon>
        <taxon>Ecdysozoa</taxon>
        <taxon>Arthropoda</taxon>
        <taxon>Hexapoda</taxon>
        <taxon>Insecta</taxon>
        <taxon>Pterygota</taxon>
        <taxon>Neoptera</taxon>
        <taxon>Polyneoptera</taxon>
        <taxon>Dictyoptera</taxon>
        <taxon>Blattodea</taxon>
        <taxon>Blattoidea</taxon>
        <taxon>Termitoidae</taxon>
        <taxon>Kalotermitidae</taxon>
        <taxon>Cryptotermitinae</taxon>
        <taxon>Cryptotermes</taxon>
    </lineage>
</organism>
<evidence type="ECO:0000256" key="1">
    <source>
        <dbReference type="ARBA" id="ARBA00004170"/>
    </source>
</evidence>
<dbReference type="GO" id="GO:0016020">
    <property type="term" value="C:membrane"/>
    <property type="evidence" value="ECO:0007669"/>
    <property type="project" value="UniProtKB-SubCell"/>
</dbReference>
<dbReference type="SUPFAM" id="SSF48350">
    <property type="entry name" value="GTPase activation domain, GAP"/>
    <property type="match status" value="1"/>
</dbReference>
<dbReference type="GO" id="GO:0005096">
    <property type="term" value="F:GTPase activator activity"/>
    <property type="evidence" value="ECO:0007669"/>
    <property type="project" value="UniProtKB-KW"/>
</dbReference>
<evidence type="ECO:0000259" key="12">
    <source>
        <dbReference type="PROSITE" id="PS50001"/>
    </source>
</evidence>
<dbReference type="SMART" id="SM00252">
    <property type="entry name" value="SH2"/>
    <property type="match status" value="1"/>
</dbReference>
<dbReference type="InterPro" id="IPR000198">
    <property type="entry name" value="RhoGAP_dom"/>
</dbReference>
<dbReference type="SMART" id="SM00324">
    <property type="entry name" value="RhoGAP"/>
    <property type="match status" value="1"/>
</dbReference>
<dbReference type="PROSITE" id="PS50238">
    <property type="entry name" value="RHOGAP"/>
    <property type="match status" value="1"/>
</dbReference>
<dbReference type="InParanoid" id="A0A2J7PWT7"/>
<dbReference type="Gene3D" id="1.10.555.10">
    <property type="entry name" value="Rho GTPase activation protein"/>
    <property type="match status" value="1"/>
</dbReference>
<dbReference type="PANTHER" id="PTHR46075">
    <property type="entry name" value="CHIMERIN FAMILY MEMBER"/>
    <property type="match status" value="1"/>
</dbReference>
<dbReference type="AlphaFoldDB" id="A0A2J7PWT7"/>
<feature type="domain" description="SH2" evidence="12">
    <location>
        <begin position="76"/>
        <end position="143"/>
    </location>
</feature>
<evidence type="ECO:0000256" key="8">
    <source>
        <dbReference type="ARBA" id="ARBA00073081"/>
    </source>
</evidence>
<dbReference type="SUPFAM" id="SSF57889">
    <property type="entry name" value="Cysteine-rich domain"/>
    <property type="match status" value="1"/>
</dbReference>
<dbReference type="Gene3D" id="3.30.60.20">
    <property type="match status" value="1"/>
</dbReference>
<dbReference type="FunCoup" id="A0A2J7PWT7">
    <property type="interactions" value="152"/>
</dbReference>
<dbReference type="InterPro" id="IPR002219">
    <property type="entry name" value="PKC_DAG/PE"/>
</dbReference>
<dbReference type="InterPro" id="IPR051854">
    <property type="entry name" value="Rho-type_GAP"/>
</dbReference>
<keyword evidence="7" id="KW-0472">Membrane</keyword>
<dbReference type="InterPro" id="IPR046349">
    <property type="entry name" value="C1-like_sf"/>
</dbReference>
<comment type="subcellular location">
    <subcellularLocation>
        <location evidence="1">Membrane</location>
        <topology evidence="1">Peripheral membrane protein</topology>
    </subcellularLocation>
</comment>
<dbReference type="SUPFAM" id="SSF55550">
    <property type="entry name" value="SH2 domain"/>
    <property type="match status" value="1"/>
</dbReference>
<keyword evidence="4" id="KW-0863">Zinc-finger</keyword>
<dbReference type="FunFam" id="3.30.60.20:FF:000025">
    <property type="entry name" value="Chimaerin"/>
    <property type="match status" value="1"/>
</dbReference>
<dbReference type="InterPro" id="IPR036860">
    <property type="entry name" value="SH2_dom_sf"/>
</dbReference>
<dbReference type="CDD" id="cd20806">
    <property type="entry name" value="C1_CHN"/>
    <property type="match status" value="1"/>
</dbReference>
<dbReference type="Pfam" id="PF00017">
    <property type="entry name" value="SH2"/>
    <property type="match status" value="1"/>
</dbReference>
<keyword evidence="5" id="KW-0862">Zinc</keyword>
<accession>A0A2J7PWT7</accession>
<keyword evidence="6 11" id="KW-0727">SH2 domain</keyword>
<dbReference type="PANTHER" id="PTHR46075:SF2">
    <property type="entry name" value="RHO GTPASE ACTIVATING PROTEIN AT 5A, ISOFORM A"/>
    <property type="match status" value="1"/>
</dbReference>
<dbReference type="InterPro" id="IPR000980">
    <property type="entry name" value="SH2"/>
</dbReference>
<evidence type="ECO:0000313" key="15">
    <source>
        <dbReference type="EMBL" id="PNF20790.1"/>
    </source>
</evidence>
<evidence type="ECO:0000256" key="3">
    <source>
        <dbReference type="ARBA" id="ARBA00022723"/>
    </source>
</evidence>
<reference evidence="15 16" key="1">
    <citation type="submission" date="2017-12" db="EMBL/GenBank/DDBJ databases">
        <title>Hemimetabolous genomes reveal molecular basis of termite eusociality.</title>
        <authorList>
            <person name="Harrison M.C."/>
            <person name="Jongepier E."/>
            <person name="Robertson H.M."/>
            <person name="Arning N."/>
            <person name="Bitard-Feildel T."/>
            <person name="Chao H."/>
            <person name="Childers C.P."/>
            <person name="Dinh H."/>
            <person name="Doddapaneni H."/>
            <person name="Dugan S."/>
            <person name="Gowin J."/>
            <person name="Greiner C."/>
            <person name="Han Y."/>
            <person name="Hu H."/>
            <person name="Hughes D.S.T."/>
            <person name="Huylmans A.-K."/>
            <person name="Kemena C."/>
            <person name="Kremer L.P.M."/>
            <person name="Lee S.L."/>
            <person name="Lopez-Ezquerra A."/>
            <person name="Mallet L."/>
            <person name="Monroy-Kuhn J.M."/>
            <person name="Moser A."/>
            <person name="Murali S.C."/>
            <person name="Muzny D.M."/>
            <person name="Otani S."/>
            <person name="Piulachs M.-D."/>
            <person name="Poelchau M."/>
            <person name="Qu J."/>
            <person name="Schaub F."/>
            <person name="Wada-Katsumata A."/>
            <person name="Worley K.C."/>
            <person name="Xie Q."/>
            <person name="Ylla G."/>
            <person name="Poulsen M."/>
            <person name="Gibbs R.A."/>
            <person name="Schal C."/>
            <person name="Richards S."/>
            <person name="Belles X."/>
            <person name="Korb J."/>
            <person name="Bornberg-Bauer E."/>
        </authorList>
    </citation>
    <scope>NUCLEOTIDE SEQUENCE [LARGE SCALE GENOMIC DNA]</scope>
    <source>
        <tissue evidence="15">Whole body</tissue>
    </source>
</reference>
<name>A0A2J7PWT7_9NEOP</name>
<dbReference type="GO" id="GO:0008270">
    <property type="term" value="F:zinc ion binding"/>
    <property type="evidence" value="ECO:0007669"/>
    <property type="project" value="UniProtKB-KW"/>
</dbReference>
<dbReference type="Pfam" id="PF00130">
    <property type="entry name" value="C1_1"/>
    <property type="match status" value="1"/>
</dbReference>
<evidence type="ECO:0000256" key="2">
    <source>
        <dbReference type="ARBA" id="ARBA00022468"/>
    </source>
</evidence>
<comment type="caution">
    <text evidence="15">The sequence shown here is derived from an EMBL/GenBank/DDBJ whole genome shotgun (WGS) entry which is preliminary data.</text>
</comment>
<dbReference type="EMBL" id="NEVH01020869">
    <property type="protein sequence ID" value="PNF20790.1"/>
    <property type="molecule type" value="Genomic_DNA"/>
</dbReference>
<evidence type="ECO:0000259" key="13">
    <source>
        <dbReference type="PROSITE" id="PS50081"/>
    </source>
</evidence>
<feature type="domain" description="Phorbol-ester/DAG-type" evidence="13">
    <location>
        <begin position="241"/>
        <end position="291"/>
    </location>
</feature>
<proteinExistence type="predicted"/>
<feature type="domain" description="Rho-GAP" evidence="14">
    <location>
        <begin position="304"/>
        <end position="495"/>
    </location>
</feature>
<dbReference type="FunFam" id="3.30.505.10:FF:000019">
    <property type="entry name" value="Chimaerin"/>
    <property type="match status" value="1"/>
</dbReference>
<dbReference type="OrthoDB" id="3196451at2759"/>
<dbReference type="GO" id="GO:0007165">
    <property type="term" value="P:signal transduction"/>
    <property type="evidence" value="ECO:0007669"/>
    <property type="project" value="InterPro"/>
</dbReference>
<dbReference type="Pfam" id="PF00620">
    <property type="entry name" value="RhoGAP"/>
    <property type="match status" value="1"/>
</dbReference>
<evidence type="ECO:0000256" key="9">
    <source>
        <dbReference type="ARBA" id="ARBA00076015"/>
    </source>
</evidence>
<keyword evidence="16" id="KW-1185">Reference proteome</keyword>
<dbReference type="PRINTS" id="PR00008">
    <property type="entry name" value="DAGPEDOMAIN"/>
</dbReference>
<dbReference type="FunFam" id="1.10.555.10:FF:000005">
    <property type="entry name" value="Chimaerin"/>
    <property type="match status" value="1"/>
</dbReference>
<dbReference type="Gene3D" id="3.30.505.10">
    <property type="entry name" value="SH2 domain"/>
    <property type="match status" value="1"/>
</dbReference>
<dbReference type="SMART" id="SM00109">
    <property type="entry name" value="C1"/>
    <property type="match status" value="1"/>
</dbReference>
<dbReference type="InterPro" id="IPR020454">
    <property type="entry name" value="DAG/PE-bd"/>
</dbReference>
<evidence type="ECO:0000256" key="10">
    <source>
        <dbReference type="ARBA" id="ARBA00077047"/>
    </source>
</evidence>
<evidence type="ECO:0000259" key="14">
    <source>
        <dbReference type="PROSITE" id="PS50238"/>
    </source>
</evidence>
<sequence>MIKFEMCLYAISLQQSALHSYGIDASVLDSPNHEQGSPHKHVWNPNLYRLQQEAPRPKPVSCKHHITNSPSYYGKEFHGVISHLDASAILEEDGAYLVRQSEGSNGFHTLTLRFDRKIKHYKLYFDGQHYVRDKRFDSLYELVADGLVTLYMEANAGPYIELMNNFNNYEKSPYMTLNKLKRRAVIIQASRGTDISVATDSFLHKEQKHSEISGFQTKDPAITESVIGEGFISETVDYDKPHAFKIHTFKGLNWCEFCGNFLWGFTAQGVKCEDCGFSAHSKCSEKVPCDCCPDLKQLRGVFGIDLTTLVKAHRTARPFVVDKCISEIERRGLDAEGLYRVSGFAEEIETLKLALDKDGEQADMSPEVYDNINVIAGTLKLYLRLLPIPLVTFETHPALIKAAQLKSIQEQIVGIKDALTLLPAAHYNTLKYLMEHLNRVVQHQITNKMTAHNLSTVFAPTLMPAPDLSKCGGLPGMTYEISALETMITHQQTIFT</sequence>
<evidence type="ECO:0000256" key="6">
    <source>
        <dbReference type="ARBA" id="ARBA00022999"/>
    </source>
</evidence>
<dbReference type="Proteomes" id="UP000235965">
    <property type="component" value="Unassembled WGS sequence"/>
</dbReference>
<dbReference type="STRING" id="105785.A0A2J7PWT7"/>